<dbReference type="SMART" id="SM00448">
    <property type="entry name" value="REC"/>
    <property type="match status" value="1"/>
</dbReference>
<dbReference type="CDD" id="cd06170">
    <property type="entry name" value="LuxR_C_like"/>
    <property type="match status" value="1"/>
</dbReference>
<reference evidence="8 9" key="1">
    <citation type="submission" date="2020-08" db="EMBL/GenBank/DDBJ databases">
        <title>Sequencing the genomes of 1000 actinobacteria strains.</title>
        <authorList>
            <person name="Klenk H.-P."/>
        </authorList>
    </citation>
    <scope>NUCLEOTIDE SEQUENCE [LARGE SCALE GENOMIC DNA]</scope>
    <source>
        <strain evidence="8 9">DSM 45258</strain>
    </source>
</reference>
<keyword evidence="2" id="KW-0805">Transcription regulation</keyword>
<dbReference type="Pfam" id="PF00072">
    <property type="entry name" value="Response_reg"/>
    <property type="match status" value="1"/>
</dbReference>
<evidence type="ECO:0000256" key="5">
    <source>
        <dbReference type="PROSITE-ProRule" id="PRU00169"/>
    </source>
</evidence>
<keyword evidence="1 5" id="KW-0597">Phosphoprotein</keyword>
<dbReference type="GO" id="GO:0003677">
    <property type="term" value="F:DNA binding"/>
    <property type="evidence" value="ECO:0007669"/>
    <property type="project" value="UniProtKB-KW"/>
</dbReference>
<organism evidence="8 9">
    <name type="scientific">Hoyosella altamirensis</name>
    <dbReference type="NCBI Taxonomy" id="616997"/>
    <lineage>
        <taxon>Bacteria</taxon>
        <taxon>Bacillati</taxon>
        <taxon>Actinomycetota</taxon>
        <taxon>Actinomycetes</taxon>
        <taxon>Mycobacteriales</taxon>
        <taxon>Hoyosellaceae</taxon>
        <taxon>Hoyosella</taxon>
    </lineage>
</organism>
<feature type="domain" description="Response regulatory" evidence="7">
    <location>
        <begin position="3"/>
        <end position="121"/>
    </location>
</feature>
<dbReference type="RefSeq" id="WP_064439673.1">
    <property type="nucleotide sequence ID" value="NZ_BDDI01000005.1"/>
</dbReference>
<evidence type="ECO:0000313" key="9">
    <source>
        <dbReference type="Proteomes" id="UP000567922"/>
    </source>
</evidence>
<dbReference type="SUPFAM" id="SSF46894">
    <property type="entry name" value="C-terminal effector domain of the bipartite response regulators"/>
    <property type="match status" value="1"/>
</dbReference>
<dbReference type="Gene3D" id="3.40.50.2300">
    <property type="match status" value="1"/>
</dbReference>
<dbReference type="GO" id="GO:0006355">
    <property type="term" value="P:regulation of DNA-templated transcription"/>
    <property type="evidence" value="ECO:0007669"/>
    <property type="project" value="InterPro"/>
</dbReference>
<dbReference type="PROSITE" id="PS50043">
    <property type="entry name" value="HTH_LUXR_2"/>
    <property type="match status" value="1"/>
</dbReference>
<evidence type="ECO:0000256" key="2">
    <source>
        <dbReference type="ARBA" id="ARBA00023015"/>
    </source>
</evidence>
<feature type="domain" description="HTH luxR-type" evidence="6">
    <location>
        <begin position="148"/>
        <end position="213"/>
    </location>
</feature>
<keyword evidence="9" id="KW-1185">Reference proteome</keyword>
<dbReference type="Pfam" id="PF00196">
    <property type="entry name" value="GerE"/>
    <property type="match status" value="1"/>
</dbReference>
<dbReference type="InterPro" id="IPR001789">
    <property type="entry name" value="Sig_transdc_resp-reg_receiver"/>
</dbReference>
<dbReference type="InterPro" id="IPR011006">
    <property type="entry name" value="CheY-like_superfamily"/>
</dbReference>
<dbReference type="SMART" id="SM00421">
    <property type="entry name" value="HTH_LUXR"/>
    <property type="match status" value="1"/>
</dbReference>
<keyword evidence="4" id="KW-0804">Transcription</keyword>
<evidence type="ECO:0000256" key="1">
    <source>
        <dbReference type="ARBA" id="ARBA00022553"/>
    </source>
</evidence>
<dbReference type="InterPro" id="IPR016032">
    <property type="entry name" value="Sig_transdc_resp-reg_C-effctor"/>
</dbReference>
<gene>
    <name evidence="8" type="ORF">FHU29_000438</name>
</gene>
<name>A0A839RIJ0_9ACTN</name>
<evidence type="ECO:0000256" key="4">
    <source>
        <dbReference type="ARBA" id="ARBA00023163"/>
    </source>
</evidence>
<keyword evidence="3 8" id="KW-0238">DNA-binding</keyword>
<dbReference type="GO" id="GO:0000160">
    <property type="term" value="P:phosphorelay signal transduction system"/>
    <property type="evidence" value="ECO:0007669"/>
    <property type="project" value="InterPro"/>
</dbReference>
<evidence type="ECO:0000313" key="8">
    <source>
        <dbReference type="EMBL" id="MBB3036004.1"/>
    </source>
</evidence>
<proteinExistence type="predicted"/>
<dbReference type="AlphaFoldDB" id="A0A839RIJ0"/>
<dbReference type="PANTHER" id="PTHR43214:SF24">
    <property type="entry name" value="TRANSCRIPTIONAL REGULATORY PROTEIN NARL-RELATED"/>
    <property type="match status" value="1"/>
</dbReference>
<dbReference type="SUPFAM" id="SSF52172">
    <property type="entry name" value="CheY-like"/>
    <property type="match status" value="1"/>
</dbReference>
<dbReference type="InterPro" id="IPR039420">
    <property type="entry name" value="WalR-like"/>
</dbReference>
<evidence type="ECO:0000259" key="7">
    <source>
        <dbReference type="PROSITE" id="PS50110"/>
    </source>
</evidence>
<dbReference type="InterPro" id="IPR058245">
    <property type="entry name" value="NreC/VraR/RcsB-like_REC"/>
</dbReference>
<dbReference type="EMBL" id="JACHWS010000001">
    <property type="protein sequence ID" value="MBB3036004.1"/>
    <property type="molecule type" value="Genomic_DNA"/>
</dbReference>
<comment type="caution">
    <text evidence="8">The sequence shown here is derived from an EMBL/GenBank/DDBJ whole genome shotgun (WGS) entry which is preliminary data.</text>
</comment>
<dbReference type="PANTHER" id="PTHR43214">
    <property type="entry name" value="TWO-COMPONENT RESPONSE REGULATOR"/>
    <property type="match status" value="1"/>
</dbReference>
<evidence type="ECO:0000256" key="3">
    <source>
        <dbReference type="ARBA" id="ARBA00023125"/>
    </source>
</evidence>
<evidence type="ECO:0000259" key="6">
    <source>
        <dbReference type="PROSITE" id="PS50043"/>
    </source>
</evidence>
<dbReference type="CDD" id="cd17535">
    <property type="entry name" value="REC_NarL-like"/>
    <property type="match status" value="1"/>
</dbReference>
<dbReference type="OrthoDB" id="9808843at2"/>
<sequence length="216" mass="22871">MIRVLLVDDQELVRTGLRALLERDGDIEVVGEASNGRSGVSAAGVHRPDVVLMDLRMPVLDGVSATREVTANPALSSCRVVALTTFDDEELILDVIRAGASGFLLKDISPEELRAGVRTVAGGNALLSPAVTATVLRQLARSTARSPSSDTLKHLTGRETEVLAAVGRGLNNEEIGAALFISPATARTYVSRLLSKLGARDRAQLVVIAFESGLYN</sequence>
<dbReference type="Proteomes" id="UP000567922">
    <property type="component" value="Unassembled WGS sequence"/>
</dbReference>
<dbReference type="PRINTS" id="PR00038">
    <property type="entry name" value="HTHLUXR"/>
</dbReference>
<dbReference type="PROSITE" id="PS50110">
    <property type="entry name" value="RESPONSE_REGULATORY"/>
    <property type="match status" value="1"/>
</dbReference>
<dbReference type="InterPro" id="IPR000792">
    <property type="entry name" value="Tscrpt_reg_LuxR_C"/>
</dbReference>
<accession>A0A839RIJ0</accession>
<protein>
    <submittedName>
        <fullName evidence="8">DNA-binding NarL/FixJ family response regulator</fullName>
    </submittedName>
</protein>
<feature type="modified residue" description="4-aspartylphosphate" evidence="5">
    <location>
        <position position="54"/>
    </location>
</feature>